<feature type="compositionally biased region" description="Basic and acidic residues" evidence="1">
    <location>
        <begin position="131"/>
        <end position="147"/>
    </location>
</feature>
<name>A0A395SCT2_FUSSP</name>
<sequence>MGDVENGAVAALGALLGYVGAEAATTAPFEHLLWPQRHLDNLSWRSAAMAALLMPMGGPLHKAALETFDTLHSHGLFRGAYRGHMLGTAFFKDVGWTYTMHDMGDKGAPKAVRNCIWSRAMSLLSPPQFGDEPKLVQADQKEQKETPRQTSVRAWISCYHLTFSQATEEDKASALPFVRESVKMPGSQVYLSVLATESSAIVLATILIAIWKTPWATLWLAPLILRLLSTFFAIHREPLQSTQLTAQDHSCDFEIHCPESNGDFIVLTGPPPLIQQFMRHYGHPCRSRPKEILQLTVIVALGFKSCGEGSLLFGHERSDYETLRVDLKDTRSQLDMTRSGKRKSSASQWSDDCLWPRRLLHVASMTSYPWTPGNKYGSYKEPYYNAISYTWGRFRYKEHQPEYDKTRPLAVNGVSWPLPRVHPSHFTAEEMNKLLKAATCPEDQEEYAVEFIWLDVACIDQTKPHTAEYYSEVGRQARIFQGATEVVVWLTTIDSKQMIEWWKRMSKIKVPLKKVLVGTDEDYDVDDWLRRVLVEFQELRKDPWFTSLWTLQEAFLSPYAIILLRDGQSFFRCVGDVSSGGYLSHLITVCQKMYSFLDQFQRSVSRKATFDQTLFDAVKAEIEAFGFLEGFSEGTSTLRSLELGFDTDSSWMGNPLMLLQASHQRTCYEKTDRVRGIMQVFGLQLGESAPDHIPGKTYSLSELEDQLASELLRIYPISSQLFIQDRSCPPRGAWRVNSKMTTMRFSELLWRQMINQDGTSVDEQSLVAASNGPTLEAVEVENVLMAGFHGSFSKMSTFFKVMERCIGSDTVELELEHKYNEAIQGSFPEDVLSRTQKLSWLADQSESRDIGILFLALVGPPPNAPQLKNVWCRWCIGLMLCQEPDRRNVFEKIGVVTWDLEAIQKVEKDRRPRPIDGVQNASKYILIEGPGWNPLSGHFG</sequence>
<evidence type="ECO:0000256" key="1">
    <source>
        <dbReference type="SAM" id="MobiDB-lite"/>
    </source>
</evidence>
<proteinExistence type="predicted"/>
<dbReference type="AlphaFoldDB" id="A0A395SCT2"/>
<dbReference type="PANTHER" id="PTHR24148:SF64">
    <property type="entry name" value="HETEROKARYON INCOMPATIBILITY DOMAIN-CONTAINING PROTEIN"/>
    <property type="match status" value="1"/>
</dbReference>
<protein>
    <recommendedName>
        <fullName evidence="2">Heterokaryon incompatibility domain-containing protein</fullName>
    </recommendedName>
</protein>
<evidence type="ECO:0000259" key="2">
    <source>
        <dbReference type="Pfam" id="PF06985"/>
    </source>
</evidence>
<dbReference type="Proteomes" id="UP000266152">
    <property type="component" value="Unassembled WGS sequence"/>
</dbReference>
<organism evidence="3 4">
    <name type="scientific">Fusarium sporotrichioides</name>
    <dbReference type="NCBI Taxonomy" id="5514"/>
    <lineage>
        <taxon>Eukaryota</taxon>
        <taxon>Fungi</taxon>
        <taxon>Dikarya</taxon>
        <taxon>Ascomycota</taxon>
        <taxon>Pezizomycotina</taxon>
        <taxon>Sordariomycetes</taxon>
        <taxon>Hypocreomycetidae</taxon>
        <taxon>Hypocreales</taxon>
        <taxon>Nectriaceae</taxon>
        <taxon>Fusarium</taxon>
    </lineage>
</organism>
<dbReference type="InterPro" id="IPR010730">
    <property type="entry name" value="HET"/>
</dbReference>
<comment type="caution">
    <text evidence="3">The sequence shown here is derived from an EMBL/GenBank/DDBJ whole genome shotgun (WGS) entry which is preliminary data.</text>
</comment>
<accession>A0A395SCT2</accession>
<dbReference type="EMBL" id="PXOF01000053">
    <property type="protein sequence ID" value="RGP70218.1"/>
    <property type="molecule type" value="Genomic_DNA"/>
</dbReference>
<feature type="domain" description="Heterokaryon incompatibility" evidence="2">
    <location>
        <begin position="384"/>
        <end position="553"/>
    </location>
</feature>
<gene>
    <name evidence="3" type="ORF">FSPOR_4118</name>
</gene>
<feature type="region of interest" description="Disordered" evidence="1">
    <location>
        <begin position="128"/>
        <end position="147"/>
    </location>
</feature>
<evidence type="ECO:0000313" key="3">
    <source>
        <dbReference type="EMBL" id="RGP70218.1"/>
    </source>
</evidence>
<evidence type="ECO:0000313" key="4">
    <source>
        <dbReference type="Proteomes" id="UP000266152"/>
    </source>
</evidence>
<dbReference type="Pfam" id="PF06985">
    <property type="entry name" value="HET"/>
    <property type="match status" value="1"/>
</dbReference>
<keyword evidence="4" id="KW-1185">Reference proteome</keyword>
<dbReference type="PANTHER" id="PTHR24148">
    <property type="entry name" value="ANKYRIN REPEAT DOMAIN-CONTAINING PROTEIN 39 HOMOLOG-RELATED"/>
    <property type="match status" value="1"/>
</dbReference>
<reference evidence="3 4" key="1">
    <citation type="journal article" date="2018" name="PLoS Pathog.">
        <title>Evolution of structural diversity of trichothecenes, a family of toxins produced by plant pathogenic and entomopathogenic fungi.</title>
        <authorList>
            <person name="Proctor R.H."/>
            <person name="McCormick S.P."/>
            <person name="Kim H.S."/>
            <person name="Cardoza R.E."/>
            <person name="Stanley A.M."/>
            <person name="Lindo L."/>
            <person name="Kelly A."/>
            <person name="Brown D.W."/>
            <person name="Lee T."/>
            <person name="Vaughan M.M."/>
            <person name="Alexander N.J."/>
            <person name="Busman M."/>
            <person name="Gutierrez S."/>
        </authorList>
    </citation>
    <scope>NUCLEOTIDE SEQUENCE [LARGE SCALE GENOMIC DNA]</scope>
    <source>
        <strain evidence="3 4">NRRL 3299</strain>
    </source>
</reference>
<dbReference type="InterPro" id="IPR052895">
    <property type="entry name" value="HetReg/Transcr_Mod"/>
</dbReference>
<dbReference type="STRING" id="5514.A0A395SCT2"/>